<dbReference type="RefSeq" id="WP_143373154.1">
    <property type="nucleotide sequence ID" value="NZ_VJVZ01000005.1"/>
</dbReference>
<comment type="caution">
    <text evidence="4">The sequence shown here is derived from an EMBL/GenBank/DDBJ whole genome shotgun (WGS) entry which is preliminary data.</text>
</comment>
<evidence type="ECO:0000313" key="4">
    <source>
        <dbReference type="EMBL" id="TRW24750.1"/>
    </source>
</evidence>
<dbReference type="GO" id="GO:0000155">
    <property type="term" value="F:phosphorelay sensor kinase activity"/>
    <property type="evidence" value="ECO:0007669"/>
    <property type="project" value="InterPro"/>
</dbReference>
<dbReference type="OrthoDB" id="6190788at2"/>
<dbReference type="Pfam" id="PF13424">
    <property type="entry name" value="TPR_12"/>
    <property type="match status" value="1"/>
</dbReference>
<proteinExistence type="predicted"/>
<dbReference type="EMBL" id="VJVZ01000005">
    <property type="protein sequence ID" value="TRW24750.1"/>
    <property type="molecule type" value="Genomic_DNA"/>
</dbReference>
<accession>A0A552V2N9</accession>
<protein>
    <submittedName>
        <fullName evidence="4">Tetratricopeptide repeat protein</fullName>
    </submittedName>
</protein>
<keyword evidence="1" id="KW-0472">Membrane</keyword>
<feature type="signal peptide" evidence="2">
    <location>
        <begin position="1"/>
        <end position="22"/>
    </location>
</feature>
<dbReference type="InterPro" id="IPR036890">
    <property type="entry name" value="HATPase_C_sf"/>
</dbReference>
<feature type="transmembrane region" description="Helical" evidence="1">
    <location>
        <begin position="366"/>
        <end position="387"/>
    </location>
</feature>
<keyword evidence="1" id="KW-0812">Transmembrane</keyword>
<dbReference type="SUPFAM" id="SSF55874">
    <property type="entry name" value="ATPase domain of HSP90 chaperone/DNA topoisomerase II/histidine kinase"/>
    <property type="match status" value="1"/>
</dbReference>
<dbReference type="InterPro" id="IPR010559">
    <property type="entry name" value="Sig_transdc_His_kin_internal"/>
</dbReference>
<dbReference type="InterPro" id="IPR019734">
    <property type="entry name" value="TPR_rpt"/>
</dbReference>
<dbReference type="PANTHER" id="PTHR34220:SF7">
    <property type="entry name" value="SENSOR HISTIDINE KINASE YPDA"/>
    <property type="match status" value="1"/>
</dbReference>
<name>A0A552V2N9_9FLAO</name>
<dbReference type="SMART" id="SM00028">
    <property type="entry name" value="TPR"/>
    <property type="match status" value="5"/>
</dbReference>
<dbReference type="GO" id="GO:0016020">
    <property type="term" value="C:membrane"/>
    <property type="evidence" value="ECO:0007669"/>
    <property type="project" value="InterPro"/>
</dbReference>
<evidence type="ECO:0000256" key="2">
    <source>
        <dbReference type="SAM" id="SignalP"/>
    </source>
</evidence>
<dbReference type="Pfam" id="PF06580">
    <property type="entry name" value="His_kinase"/>
    <property type="match status" value="1"/>
</dbReference>
<dbReference type="Proteomes" id="UP000320643">
    <property type="component" value="Unassembled WGS sequence"/>
</dbReference>
<dbReference type="InterPro" id="IPR050640">
    <property type="entry name" value="Bact_2-comp_sensor_kinase"/>
</dbReference>
<feature type="chain" id="PRO_5022162074" evidence="2">
    <location>
        <begin position="23"/>
        <end position="604"/>
    </location>
</feature>
<keyword evidence="2" id="KW-0732">Signal</keyword>
<evidence type="ECO:0000313" key="5">
    <source>
        <dbReference type="Proteomes" id="UP000320643"/>
    </source>
</evidence>
<keyword evidence="5" id="KW-1185">Reference proteome</keyword>
<dbReference type="Gene3D" id="3.30.565.10">
    <property type="entry name" value="Histidine kinase-like ATPase, C-terminal domain"/>
    <property type="match status" value="1"/>
</dbReference>
<keyword evidence="1" id="KW-1133">Transmembrane helix</keyword>
<dbReference type="InterPro" id="IPR011990">
    <property type="entry name" value="TPR-like_helical_dom_sf"/>
</dbReference>
<gene>
    <name evidence="4" type="ORF">FMM05_09615</name>
</gene>
<dbReference type="SUPFAM" id="SSF81901">
    <property type="entry name" value="HCP-like"/>
    <property type="match status" value="1"/>
</dbReference>
<evidence type="ECO:0000259" key="3">
    <source>
        <dbReference type="Pfam" id="PF06580"/>
    </source>
</evidence>
<dbReference type="Pfam" id="PF13181">
    <property type="entry name" value="TPR_8"/>
    <property type="match status" value="2"/>
</dbReference>
<dbReference type="PANTHER" id="PTHR34220">
    <property type="entry name" value="SENSOR HISTIDINE KINASE YPDA"/>
    <property type="match status" value="1"/>
</dbReference>
<organism evidence="4 5">
    <name type="scientific">Flavobacterium zepuense</name>
    <dbReference type="NCBI Taxonomy" id="2593302"/>
    <lineage>
        <taxon>Bacteria</taxon>
        <taxon>Pseudomonadati</taxon>
        <taxon>Bacteroidota</taxon>
        <taxon>Flavobacteriia</taxon>
        <taxon>Flavobacteriales</taxon>
        <taxon>Flavobacteriaceae</taxon>
        <taxon>Flavobacterium</taxon>
    </lineage>
</organism>
<evidence type="ECO:0000256" key="1">
    <source>
        <dbReference type="SAM" id="Phobius"/>
    </source>
</evidence>
<feature type="domain" description="Signal transduction histidine kinase internal region" evidence="3">
    <location>
        <begin position="398"/>
        <end position="476"/>
    </location>
</feature>
<sequence length="604" mass="68953">MRFTSACFIVLLMLLVPKGIMAQDTIKKSKKESPQKQIKSAAKKLESSFEVNDDNAIAKNYELLADGFTDKGDYAKAEEYLGKALALYTKLNNSTSKARVFRNLAKVQELQNKISSARSNYKVASENATSESVEQLNSNDFNRLRQSNNPVAQDKYVKDNIQLLDKENKKEEVADAYVQEAKISLQNSDKKMAIESYKKAIPYAESASKEVSINKEIAKIYTDDNLFTEAINITRELLQKAEDKNDYTTQITQLQSLASIYFKQGNPDDAVKTLREAYTLASQKGRTTEVKKSLGELVHYYRSKGNDKAAMALYEEFFSDFERLIHADSTLTDAKALQVTEEKIRQLEKEKVLKDELISRKNTFNYFLLGSVLLLILFFGFIVKALYSIKTKNKEIALQSLRREMNPHFIFNSLNSVNQFIAQNNELEANKYLTSYSNLMRNTMENSNKDFVTLANETEHLKKYLGLEHMRFKDKFDFTITVDDNLDPETTYIPNMIIQPHLENAIWHGLRYKEDKGLLQLSFALKGNKVIATVEDDGIGITRSSELKTENQKVHQSRGITNTKERITLLGELYKKDIAFNVSEKELPLTGTVVQIVFPLINKI</sequence>
<dbReference type="AlphaFoldDB" id="A0A552V2N9"/>
<dbReference type="Gene3D" id="1.25.40.10">
    <property type="entry name" value="Tetratricopeptide repeat domain"/>
    <property type="match status" value="2"/>
</dbReference>
<reference evidence="4 5" key="1">
    <citation type="submission" date="2019-07" db="EMBL/GenBank/DDBJ databases">
        <title>Flavobacterium sp. nov., isolated from glacier ice.</title>
        <authorList>
            <person name="Liu Q."/>
            <person name="Xin Y.-H."/>
        </authorList>
    </citation>
    <scope>NUCLEOTIDE SEQUENCE [LARGE SCALE GENOMIC DNA]</scope>
    <source>
        <strain evidence="4 5">ZT4R6</strain>
    </source>
</reference>